<evidence type="ECO:0000256" key="1">
    <source>
        <dbReference type="SAM" id="SignalP"/>
    </source>
</evidence>
<feature type="signal peptide" evidence="1">
    <location>
        <begin position="1"/>
        <end position="24"/>
    </location>
</feature>
<sequence length="253" mass="28075">MNKQIISLSLIFLSATGFSANSLAGQCRIDIKNQVTLDGEKLEITHSDGDSAVVDGDNNLFIGGDKIQLTADQQAAIEQYRQQMNDYLPRAKQLADDGVALANDLIDDVATSLEAPGAFDDVKTAVKDFYADVEARYYKDGDLILPAQSFDEMTQSWANDFAKAKEIFTSEFLSDAMGVLSEKMQQDGGLNLTELSEGMYALKERVEKRMAEHAAESQQKAQEFCESLDQMAEQEQDVLKKIPQLKDYQVFSI</sequence>
<proteinExistence type="predicted"/>
<keyword evidence="3" id="KW-1185">Reference proteome</keyword>
<feature type="chain" id="PRO_5003387224" evidence="1">
    <location>
        <begin position="25"/>
        <end position="253"/>
    </location>
</feature>
<dbReference type="OrthoDB" id="5904592at2"/>
<dbReference type="Proteomes" id="UP000004605">
    <property type="component" value="Unassembled WGS sequence"/>
</dbReference>
<gene>
    <name evidence="2" type="ORF">VII00023_02684</name>
</gene>
<dbReference type="RefSeq" id="WP_006711707.1">
    <property type="nucleotide sequence ID" value="NZ_AFWF01000092.1"/>
</dbReference>
<dbReference type="EMBL" id="AFWF01000092">
    <property type="protein sequence ID" value="EGU42921.1"/>
    <property type="molecule type" value="Genomic_DNA"/>
</dbReference>
<protein>
    <submittedName>
        <fullName evidence="2">Methyl-accepting chemotaxis protein</fullName>
    </submittedName>
</protein>
<comment type="caution">
    <text evidence="2">The sequence shown here is derived from an EMBL/GenBank/DDBJ whole genome shotgun (WGS) entry which is preliminary data.</text>
</comment>
<evidence type="ECO:0000313" key="3">
    <source>
        <dbReference type="Proteomes" id="UP000004605"/>
    </source>
</evidence>
<name>F9S0T8_9VIBR</name>
<organism evidence="2 3">
    <name type="scientific">Vibrio ichthyoenteri ATCC 700023</name>
    <dbReference type="NCBI Taxonomy" id="870968"/>
    <lineage>
        <taxon>Bacteria</taxon>
        <taxon>Pseudomonadati</taxon>
        <taxon>Pseudomonadota</taxon>
        <taxon>Gammaproteobacteria</taxon>
        <taxon>Vibrionales</taxon>
        <taxon>Vibrionaceae</taxon>
        <taxon>Vibrio</taxon>
    </lineage>
</organism>
<accession>F9S0T8</accession>
<dbReference type="Pfam" id="PF11101">
    <property type="entry name" value="DUF2884"/>
    <property type="match status" value="1"/>
</dbReference>
<reference evidence="2 3" key="1">
    <citation type="journal article" date="2012" name="Int. J. Syst. Evol. Microbiol.">
        <title>Vibrio caribbeanicus sp. nov., isolated from the marine sponge Scleritoderma cyanea.</title>
        <authorList>
            <person name="Hoffmann M."/>
            <person name="Monday S.R."/>
            <person name="Allard M.W."/>
            <person name="Strain E.A."/>
            <person name="Whittaker P."/>
            <person name="Naum M."/>
            <person name="McCarthy P.J."/>
            <person name="Lopez J.V."/>
            <person name="Fischer M."/>
            <person name="Brown E.W."/>
        </authorList>
    </citation>
    <scope>NUCLEOTIDE SEQUENCE [LARGE SCALE GENOMIC DNA]</scope>
    <source>
        <strain evidence="2 3">ATCC 700023</strain>
    </source>
</reference>
<keyword evidence="1" id="KW-0732">Signal</keyword>
<dbReference type="InterPro" id="IPR021307">
    <property type="entry name" value="DUF2884"/>
</dbReference>
<dbReference type="AlphaFoldDB" id="F9S0T8"/>
<evidence type="ECO:0000313" key="2">
    <source>
        <dbReference type="EMBL" id="EGU42921.1"/>
    </source>
</evidence>